<feature type="chain" id="PRO_5046278658" evidence="1">
    <location>
        <begin position="21"/>
        <end position="282"/>
    </location>
</feature>
<sequence length="282" mass="32397">MKQTLLAFILGLLFFLPAHAQEDSLQATRYVMRSTLFGAGYNNVLDTYLTPLEYTGPEIRIMHERMRMTRLMKGNVSTQSIFQVQASYTENISQTAKMYYGLINWSYALHYQFRISDQFKILAGPMIDLNGGVIYNERNSNNPAQAKAYGSIAASGMAIYKFHIRQYPFVLRYQANLPLMGVMFSPEYGESYYEIFSLNNGGKNVLFTSLHNAPSLRQLITLDFPIRKTIMRVGYLCDIQQSKVNNLKTHSYSHDFMIGFVRNLYLLKGKNKISMPEKVTPF</sequence>
<dbReference type="InterPro" id="IPR016879">
    <property type="entry name" value="UCP028299"/>
</dbReference>
<evidence type="ECO:0000313" key="2">
    <source>
        <dbReference type="EMBL" id="MCZ8372529.1"/>
    </source>
</evidence>
<evidence type="ECO:0000256" key="1">
    <source>
        <dbReference type="SAM" id="SignalP"/>
    </source>
</evidence>
<dbReference type="RefSeq" id="WP_269877734.1">
    <property type="nucleotide sequence ID" value="NZ_JAPZVM010000004.1"/>
</dbReference>
<comment type="caution">
    <text evidence="2">The sequence shown here is derived from an EMBL/GenBank/DDBJ whole genome shotgun (WGS) entry which is preliminary data.</text>
</comment>
<dbReference type="Proteomes" id="UP001141933">
    <property type="component" value="Unassembled WGS sequence"/>
</dbReference>
<keyword evidence="1" id="KW-0732">Signal</keyword>
<organism evidence="2 3">
    <name type="scientific">Phocaeicola acetigenes</name>
    <dbReference type="NCBI Taxonomy" id="3016083"/>
    <lineage>
        <taxon>Bacteria</taxon>
        <taxon>Pseudomonadati</taxon>
        <taxon>Bacteroidota</taxon>
        <taxon>Bacteroidia</taxon>
        <taxon>Bacteroidales</taxon>
        <taxon>Bacteroidaceae</taxon>
        <taxon>Phocaeicola</taxon>
    </lineage>
</organism>
<keyword evidence="3" id="KW-1185">Reference proteome</keyword>
<accession>A0ABT4PHK4</accession>
<gene>
    <name evidence="2" type="ORF">O6P32_07365</name>
</gene>
<proteinExistence type="predicted"/>
<reference evidence="2" key="1">
    <citation type="submission" date="2022-12" db="EMBL/GenBank/DDBJ databases">
        <title>Phocaeicola acetigenes sp. nov., isolated feces from a healthy human.</title>
        <authorList>
            <person name="Do H."/>
            <person name="Ha Y.B."/>
            <person name="Kim J.-S."/>
            <person name="Suh M.K."/>
            <person name="Kim H.S."/>
            <person name="Lee J.-S."/>
        </authorList>
    </citation>
    <scope>NUCLEOTIDE SEQUENCE</scope>
    <source>
        <strain evidence="2">KGMB11183</strain>
    </source>
</reference>
<dbReference type="EMBL" id="JAPZVM010000004">
    <property type="protein sequence ID" value="MCZ8372529.1"/>
    <property type="molecule type" value="Genomic_DNA"/>
</dbReference>
<feature type="signal peptide" evidence="1">
    <location>
        <begin position="1"/>
        <end position="20"/>
    </location>
</feature>
<name>A0ABT4PHK4_9BACT</name>
<evidence type="ECO:0000313" key="3">
    <source>
        <dbReference type="Proteomes" id="UP001141933"/>
    </source>
</evidence>
<protein>
    <submittedName>
        <fullName evidence="2">DUF3316 domain-containing protein</fullName>
    </submittedName>
</protein>
<dbReference type="Pfam" id="PF11777">
    <property type="entry name" value="DUF3316"/>
    <property type="match status" value="1"/>
</dbReference>